<dbReference type="InterPro" id="IPR035926">
    <property type="entry name" value="NusB-like_sf"/>
</dbReference>
<dbReference type="HOGENOM" id="CLU_087843_4_1_4"/>
<accession>S5R8G4</accession>
<sequence>MDVNLIETYIKEISNFYKVDKKYFYLILRGVINDINFLRYDLSLIIDRSINELSSIEYVVLLIGTYELKSHYKIPYKVIINEAIELVKSFGNIDGYKYVNKILDKVALNIRNIKFKKIN</sequence>
<name>S5R8G4_9PROT</name>
<dbReference type="InterPro" id="IPR006027">
    <property type="entry name" value="NusB_RsmB_TIM44"/>
</dbReference>
<dbReference type="GO" id="GO:0003723">
    <property type="term" value="F:RNA binding"/>
    <property type="evidence" value="ECO:0007669"/>
    <property type="project" value="UniProtKB-KW"/>
</dbReference>
<evidence type="ECO:0000313" key="4">
    <source>
        <dbReference type="Proteomes" id="UP000015216"/>
    </source>
</evidence>
<evidence type="ECO:0000256" key="1">
    <source>
        <dbReference type="ARBA" id="ARBA00022884"/>
    </source>
</evidence>
<keyword evidence="1" id="KW-0694">RNA-binding</keyword>
<protein>
    <submittedName>
        <fullName evidence="3">Transcription antitermination protein NusB</fullName>
    </submittedName>
</protein>
<keyword evidence="4" id="KW-1185">Reference proteome</keyword>
<dbReference type="Proteomes" id="UP000015216">
    <property type="component" value="Chromosome"/>
</dbReference>
<evidence type="ECO:0000313" key="3">
    <source>
        <dbReference type="EMBL" id="AGS06870.1"/>
    </source>
</evidence>
<dbReference type="AlphaFoldDB" id="S5R8G4"/>
<feature type="domain" description="NusB/RsmB/TIM44" evidence="2">
    <location>
        <begin position="12"/>
        <end position="107"/>
    </location>
</feature>
<evidence type="ECO:0000259" key="2">
    <source>
        <dbReference type="Pfam" id="PF01029"/>
    </source>
</evidence>
<dbReference type="eggNOG" id="COG0781">
    <property type="taxonomic scope" value="Bacteria"/>
</dbReference>
<proteinExistence type="predicted"/>
<dbReference type="Pfam" id="PF01029">
    <property type="entry name" value="NusB"/>
    <property type="match status" value="1"/>
</dbReference>
<organism evidence="3 4">
    <name type="scientific">Candidatus Profftella armatura</name>
    <dbReference type="NCBI Taxonomy" id="669502"/>
    <lineage>
        <taxon>Bacteria</taxon>
        <taxon>Pseudomonadati</taxon>
        <taxon>Pseudomonadota</taxon>
        <taxon>Betaproteobacteria</taxon>
        <taxon>Candidatus Profftella</taxon>
    </lineage>
</organism>
<gene>
    <name evidence="3" type="primary">nusB</name>
    <name evidence="3" type="ORF">SSDC_00895</name>
</gene>
<dbReference type="SUPFAM" id="SSF48013">
    <property type="entry name" value="NusB-like"/>
    <property type="match status" value="1"/>
</dbReference>
<dbReference type="KEGG" id="ssdc:SSDC_00895"/>
<dbReference type="STRING" id="669502.SSDC_00895"/>
<dbReference type="Gene3D" id="1.10.940.10">
    <property type="entry name" value="NusB-like"/>
    <property type="match status" value="1"/>
</dbReference>
<dbReference type="EMBL" id="CP003468">
    <property type="protein sequence ID" value="AGS06870.1"/>
    <property type="molecule type" value="Genomic_DNA"/>
</dbReference>
<dbReference type="PATRIC" id="fig|669502.6.peg.174"/>
<reference evidence="3 4" key="1">
    <citation type="journal article" date="2013" name="Curr. Biol.">
        <title>Defensive bacteriome symbiont with a drastically reduced genome.</title>
        <authorList>
            <person name="Nakabachi A."/>
            <person name="Ueoka R."/>
            <person name="Oshima K."/>
            <person name="Teta R."/>
            <person name="Mangoni A."/>
            <person name="Gurgui M."/>
            <person name="Oldham N.J."/>
            <person name="van Echten-Deckert G."/>
            <person name="Okamura K."/>
            <person name="Yamamoto K."/>
            <person name="Inoue H."/>
            <person name="Ohkuma M."/>
            <person name="Hongoh Y."/>
            <person name="Miyagishima S.Y."/>
            <person name="Hattori M."/>
            <person name="Piel J."/>
            <person name="Fukatsu T."/>
        </authorList>
    </citation>
    <scope>NUCLEOTIDE SEQUENCE [LARGE SCALE GENOMIC DNA]</scope>
    <source>
        <strain evidence="3 4">DC</strain>
    </source>
</reference>
<dbReference type="GO" id="GO:0006355">
    <property type="term" value="P:regulation of DNA-templated transcription"/>
    <property type="evidence" value="ECO:0007669"/>
    <property type="project" value="InterPro"/>
</dbReference>